<dbReference type="Pfam" id="PF00005">
    <property type="entry name" value="ABC_tran"/>
    <property type="match status" value="1"/>
</dbReference>
<dbReference type="CDD" id="cd03250">
    <property type="entry name" value="ABCC_MRP_domain1"/>
    <property type="match status" value="1"/>
</dbReference>
<dbReference type="CDD" id="cd18579">
    <property type="entry name" value="ABC_6TM_ABCC_D1"/>
    <property type="match status" value="1"/>
</dbReference>
<feature type="non-terminal residue" evidence="12">
    <location>
        <position position="1010"/>
    </location>
</feature>
<evidence type="ECO:0000256" key="2">
    <source>
        <dbReference type="ARBA" id="ARBA00022448"/>
    </source>
</evidence>
<dbReference type="FunFam" id="1.20.1560.10:FF:000063">
    <property type="entry name" value="Multidrug resistance protein ABC transporter"/>
    <property type="match status" value="1"/>
</dbReference>
<feature type="transmembrane region" description="Helical" evidence="9">
    <location>
        <begin position="929"/>
        <end position="948"/>
    </location>
</feature>
<dbReference type="AlphaFoldDB" id="A0A1V9YR76"/>
<keyword evidence="3 9" id="KW-0812">Transmembrane</keyword>
<keyword evidence="6 12" id="KW-0067">ATP-binding</keyword>
<dbReference type="PROSITE" id="PS50929">
    <property type="entry name" value="ABC_TM1F"/>
    <property type="match status" value="2"/>
</dbReference>
<keyword evidence="13" id="KW-1185">Reference proteome</keyword>
<proteinExistence type="predicted"/>
<dbReference type="InterPro" id="IPR050173">
    <property type="entry name" value="ABC_transporter_C-like"/>
</dbReference>
<organism evidence="12 13">
    <name type="scientific">Achlya hypogyna</name>
    <name type="common">Oomycete</name>
    <name type="synonym">Protoachlya hypogyna</name>
    <dbReference type="NCBI Taxonomy" id="1202772"/>
    <lineage>
        <taxon>Eukaryota</taxon>
        <taxon>Sar</taxon>
        <taxon>Stramenopiles</taxon>
        <taxon>Oomycota</taxon>
        <taxon>Saprolegniomycetes</taxon>
        <taxon>Saprolegniales</taxon>
        <taxon>Achlyaceae</taxon>
        <taxon>Achlya</taxon>
    </lineage>
</organism>
<evidence type="ECO:0000256" key="9">
    <source>
        <dbReference type="SAM" id="Phobius"/>
    </source>
</evidence>
<evidence type="ECO:0000256" key="1">
    <source>
        <dbReference type="ARBA" id="ARBA00004128"/>
    </source>
</evidence>
<feature type="domain" description="ABC transporter" evidence="10">
    <location>
        <begin position="410"/>
        <end position="633"/>
    </location>
</feature>
<name>A0A1V9YR76_ACHHY</name>
<evidence type="ECO:0000313" key="12">
    <source>
        <dbReference type="EMBL" id="OQR88268.1"/>
    </source>
</evidence>
<dbReference type="SMART" id="SM00382">
    <property type="entry name" value="AAA"/>
    <property type="match status" value="1"/>
</dbReference>
<evidence type="ECO:0000259" key="10">
    <source>
        <dbReference type="PROSITE" id="PS50893"/>
    </source>
</evidence>
<dbReference type="PANTHER" id="PTHR24223">
    <property type="entry name" value="ATP-BINDING CASSETTE SUB-FAMILY C"/>
    <property type="match status" value="1"/>
</dbReference>
<dbReference type="OrthoDB" id="6500128at2759"/>
<dbReference type="EMBL" id="JNBR01001387">
    <property type="protein sequence ID" value="OQR88268.1"/>
    <property type="molecule type" value="Genomic_DNA"/>
</dbReference>
<dbReference type="GO" id="GO:0140359">
    <property type="term" value="F:ABC-type transporter activity"/>
    <property type="evidence" value="ECO:0007669"/>
    <property type="project" value="InterPro"/>
</dbReference>
<reference evidence="12 13" key="1">
    <citation type="journal article" date="2014" name="Genome Biol. Evol.">
        <title>The secreted proteins of Achlya hypogyna and Thraustotheca clavata identify the ancestral oomycete secretome and reveal gene acquisitions by horizontal gene transfer.</title>
        <authorList>
            <person name="Misner I."/>
            <person name="Blouin N."/>
            <person name="Leonard G."/>
            <person name="Richards T.A."/>
            <person name="Lane C.E."/>
        </authorList>
    </citation>
    <scope>NUCLEOTIDE SEQUENCE [LARGE SCALE GENOMIC DNA]</scope>
    <source>
        <strain evidence="12 13">ATCC 48635</strain>
    </source>
</reference>
<evidence type="ECO:0000256" key="7">
    <source>
        <dbReference type="ARBA" id="ARBA00022989"/>
    </source>
</evidence>
<keyword evidence="4" id="KW-0677">Repeat</keyword>
<keyword evidence="8 9" id="KW-0472">Membrane</keyword>
<dbReference type="InterPro" id="IPR044746">
    <property type="entry name" value="ABCC_6TM_D1"/>
</dbReference>
<dbReference type="SUPFAM" id="SSF52540">
    <property type="entry name" value="P-loop containing nucleoside triphosphate hydrolases"/>
    <property type="match status" value="1"/>
</dbReference>
<accession>A0A1V9YR76</accession>
<dbReference type="InterPro" id="IPR027417">
    <property type="entry name" value="P-loop_NTPase"/>
</dbReference>
<feature type="transmembrane region" description="Helical" evidence="9">
    <location>
        <begin position="143"/>
        <end position="163"/>
    </location>
</feature>
<comment type="caution">
    <text evidence="12">The sequence shown here is derived from an EMBL/GenBank/DDBJ whole genome shotgun (WGS) entry which is preliminary data.</text>
</comment>
<gene>
    <name evidence="12" type="ORF">ACHHYP_06999</name>
</gene>
<evidence type="ECO:0000256" key="4">
    <source>
        <dbReference type="ARBA" id="ARBA00022737"/>
    </source>
</evidence>
<keyword evidence="5" id="KW-0547">Nucleotide-binding</keyword>
<dbReference type="PANTHER" id="PTHR24223:SF443">
    <property type="entry name" value="MULTIDRUG-RESISTANCE LIKE PROTEIN 1, ISOFORM I"/>
    <property type="match status" value="1"/>
</dbReference>
<feature type="domain" description="ABC transmembrane type-1" evidence="11">
    <location>
        <begin position="104"/>
        <end position="380"/>
    </location>
</feature>
<keyword evidence="2" id="KW-0813">Transport</keyword>
<dbReference type="SUPFAM" id="SSF90123">
    <property type="entry name" value="ABC transporter transmembrane region"/>
    <property type="match status" value="2"/>
</dbReference>
<feature type="transmembrane region" description="Helical" evidence="9">
    <location>
        <begin position="739"/>
        <end position="758"/>
    </location>
</feature>
<feature type="transmembrane region" description="Helical" evidence="9">
    <location>
        <begin position="704"/>
        <end position="727"/>
    </location>
</feature>
<dbReference type="FunFam" id="1.20.1560.10:FF:000006">
    <property type="entry name" value="ATP-binding cassette, sub-family C (CFTR/MRP), member 9"/>
    <property type="match status" value="1"/>
</dbReference>
<protein>
    <submittedName>
        <fullName evidence="12">ATP-binding Cassette (ABC) Superfamily</fullName>
    </submittedName>
</protein>
<feature type="domain" description="ABC transmembrane type-1" evidence="11">
    <location>
        <begin position="704"/>
        <end position="985"/>
    </location>
</feature>
<comment type="subcellular location">
    <subcellularLocation>
        <location evidence="1">Vacuole membrane</location>
        <topology evidence="1">Multi-pass membrane protein</topology>
    </subcellularLocation>
</comment>
<evidence type="ECO:0000256" key="6">
    <source>
        <dbReference type="ARBA" id="ARBA00022840"/>
    </source>
</evidence>
<dbReference type="GO" id="GO:0016887">
    <property type="term" value="F:ATP hydrolysis activity"/>
    <property type="evidence" value="ECO:0007669"/>
    <property type="project" value="InterPro"/>
</dbReference>
<evidence type="ECO:0000313" key="13">
    <source>
        <dbReference type="Proteomes" id="UP000243579"/>
    </source>
</evidence>
<dbReference type="InterPro" id="IPR044726">
    <property type="entry name" value="ABCC_6TM_D2"/>
</dbReference>
<dbReference type="GO" id="GO:0005774">
    <property type="term" value="C:vacuolar membrane"/>
    <property type="evidence" value="ECO:0007669"/>
    <property type="project" value="UniProtKB-SubCell"/>
</dbReference>
<dbReference type="InterPro" id="IPR003439">
    <property type="entry name" value="ABC_transporter-like_ATP-bd"/>
</dbReference>
<dbReference type="PROSITE" id="PS00211">
    <property type="entry name" value="ABC_TRANSPORTER_1"/>
    <property type="match status" value="1"/>
</dbReference>
<dbReference type="Gene3D" id="1.20.1560.10">
    <property type="entry name" value="ABC transporter type 1, transmembrane domain"/>
    <property type="match status" value="2"/>
</dbReference>
<keyword evidence="7 9" id="KW-1133">Transmembrane helix</keyword>
<feature type="transmembrane region" description="Helical" evidence="9">
    <location>
        <begin position="236"/>
        <end position="256"/>
    </location>
</feature>
<evidence type="ECO:0000256" key="8">
    <source>
        <dbReference type="ARBA" id="ARBA00023136"/>
    </source>
</evidence>
<dbReference type="InterPro" id="IPR017871">
    <property type="entry name" value="ABC_transporter-like_CS"/>
</dbReference>
<sequence length="1010" mass="108419">MAPTLPKAESAPLLAAAKTPLLSAHCPNDVSNAWSAVVFSWLTPLLDLGNARSLQTDDLFQLNPADRATTAAKLFHAQWAHDQATKSSPKLYRAFARIYARPCVVTGILKIVHLSLQFIGPVLIKSIVAYLGTPDKSLSIGLYYTLAVFLSGVLQSLALRQFYFVAYEVGLRLRSAVVMAVYDKALRLSSTQSTGDVATLVSVDAQRLQEIVNNAHSLWYTPLQVVVTSVLMYRELGVAFLGGAAVLVVVVPLTSLMTSHMRSLQGPLMAVKDTRLKAIGEVLTGIKVLKLQAWETSFVARILNDRAEELRQLRRYLLAKGYGYTVFNAVPSLVTVAAFGLYVYLGHSLDLGTALTSIALFENVRYPLINFPASVTALIEAQVSFERLEAFLARPEYAPVTVGDLDAPGIRLRRASFAYDGAADVPVLHNISLDLHCNHLVAVVGRVGAGKSSLVQAVLGNVSCVSGSVHLKGSVAYVSQQPFIQNATLRDNITFGLPFEHAKYQEAVRVASLAADLRILPGGDLTEIGEKGINLSGGQRTRVAIARAVYQDADIYLLDDPLAAVDSHVGADIFKQCIQTALKGKLVVLVTNGLHFLKDCDAVVVLADGRIAEHGSYAELVADAAANPVLAAMLASIQSAPADGTTDVATDALPDAAVAKTRAQSTTAADGATGDLIVAEDRSEGSVPLSTYLHYVAAAGGVPMLALVLLLFASSQAVTLLYSLWLSTWSRDAHSAHQTYYLGIYIALNALATLLYLLRNVAVVAAGLAASHSTFAAVLRRILQAPMSFFDTTPLGRVINRLSKDVYVIDEAIPLSVNNVVGTAMAVVSTVVILLLAMPAFALCLGPLGYVYLVTQRYYLGPSCELQRLDATSRSPVHALLTETLDGLVSIRAYQVQPAFRARQALLLDVNQRAYFLSFSTTCWLGVRLEFIGSLFATLATLLAVLATPTDVPAFAGAAGVALSYCFSIPQTLNWLVRTYTMLQTQMVSVERIDAYTTMATEAEWTAPPA</sequence>
<evidence type="ECO:0000259" key="11">
    <source>
        <dbReference type="PROSITE" id="PS50929"/>
    </source>
</evidence>
<dbReference type="STRING" id="1202772.A0A1V9YR76"/>
<dbReference type="Gene3D" id="3.40.50.300">
    <property type="entry name" value="P-loop containing nucleotide triphosphate hydrolases"/>
    <property type="match status" value="1"/>
</dbReference>
<dbReference type="InterPro" id="IPR003593">
    <property type="entry name" value="AAA+_ATPase"/>
</dbReference>
<dbReference type="InterPro" id="IPR011527">
    <property type="entry name" value="ABC1_TM_dom"/>
</dbReference>
<dbReference type="CDD" id="cd18580">
    <property type="entry name" value="ABC_6TM_ABCC_D2"/>
    <property type="match status" value="1"/>
</dbReference>
<dbReference type="InterPro" id="IPR036640">
    <property type="entry name" value="ABC1_TM_sf"/>
</dbReference>
<dbReference type="GO" id="GO:0005524">
    <property type="term" value="F:ATP binding"/>
    <property type="evidence" value="ECO:0007669"/>
    <property type="project" value="UniProtKB-KW"/>
</dbReference>
<dbReference type="FunFam" id="3.40.50.300:FF:000997">
    <property type="entry name" value="Multidrug resistance-associated protein 1"/>
    <property type="match status" value="1"/>
</dbReference>
<evidence type="ECO:0000256" key="3">
    <source>
        <dbReference type="ARBA" id="ARBA00022692"/>
    </source>
</evidence>
<feature type="transmembrane region" description="Helical" evidence="9">
    <location>
        <begin position="321"/>
        <end position="345"/>
    </location>
</feature>
<feature type="transmembrane region" description="Helical" evidence="9">
    <location>
        <begin position="824"/>
        <end position="853"/>
    </location>
</feature>
<dbReference type="PROSITE" id="PS50893">
    <property type="entry name" value="ABC_TRANSPORTER_2"/>
    <property type="match status" value="1"/>
</dbReference>
<dbReference type="Pfam" id="PF00664">
    <property type="entry name" value="ABC_membrane"/>
    <property type="match status" value="2"/>
</dbReference>
<feature type="transmembrane region" description="Helical" evidence="9">
    <location>
        <begin position="954"/>
        <end position="977"/>
    </location>
</feature>
<dbReference type="Proteomes" id="UP000243579">
    <property type="component" value="Unassembled WGS sequence"/>
</dbReference>
<evidence type="ECO:0000256" key="5">
    <source>
        <dbReference type="ARBA" id="ARBA00022741"/>
    </source>
</evidence>